<gene>
    <name evidence="1" type="ORF">Krac_12153</name>
</gene>
<reference evidence="1 2" key="1">
    <citation type="journal article" date="2011" name="Stand. Genomic Sci.">
        <title>Non-contiguous finished genome sequence and contextual data of the filamentous soil bacterium Ktedonobacter racemifer type strain (SOSP1-21).</title>
        <authorList>
            <person name="Chang Y.J."/>
            <person name="Land M."/>
            <person name="Hauser L."/>
            <person name="Chertkov O."/>
            <person name="Del Rio T.G."/>
            <person name="Nolan M."/>
            <person name="Copeland A."/>
            <person name="Tice H."/>
            <person name="Cheng J.F."/>
            <person name="Lucas S."/>
            <person name="Han C."/>
            <person name="Goodwin L."/>
            <person name="Pitluck S."/>
            <person name="Ivanova N."/>
            <person name="Ovchinikova G."/>
            <person name="Pati A."/>
            <person name="Chen A."/>
            <person name="Palaniappan K."/>
            <person name="Mavromatis K."/>
            <person name="Liolios K."/>
            <person name="Brettin T."/>
            <person name="Fiebig A."/>
            <person name="Rohde M."/>
            <person name="Abt B."/>
            <person name="Goker M."/>
            <person name="Detter J.C."/>
            <person name="Woyke T."/>
            <person name="Bristow J."/>
            <person name="Eisen J.A."/>
            <person name="Markowitz V."/>
            <person name="Hugenholtz P."/>
            <person name="Kyrpides N.C."/>
            <person name="Klenk H.P."/>
            <person name="Lapidus A."/>
        </authorList>
    </citation>
    <scope>NUCLEOTIDE SEQUENCE [LARGE SCALE GENOMIC DNA]</scope>
    <source>
        <strain evidence="2">DSM 44963</strain>
    </source>
</reference>
<evidence type="ECO:0000313" key="1">
    <source>
        <dbReference type="EMBL" id="EFH90530.1"/>
    </source>
</evidence>
<comment type="caution">
    <text evidence="1">The sequence shown here is derived from an EMBL/GenBank/DDBJ whole genome shotgun (WGS) entry which is preliminary data.</text>
</comment>
<dbReference type="Proteomes" id="UP000004508">
    <property type="component" value="Unassembled WGS sequence"/>
</dbReference>
<dbReference type="InParanoid" id="D6TFP7"/>
<protein>
    <submittedName>
        <fullName evidence="1">Uncharacterized protein</fullName>
    </submittedName>
</protein>
<dbReference type="AlphaFoldDB" id="D6TFP7"/>
<dbReference type="STRING" id="485913.Krac_12153"/>
<accession>D6TFP7</accession>
<evidence type="ECO:0000313" key="2">
    <source>
        <dbReference type="Proteomes" id="UP000004508"/>
    </source>
</evidence>
<keyword evidence="2" id="KW-1185">Reference proteome</keyword>
<name>D6TFP7_KTERA</name>
<proteinExistence type="predicted"/>
<sequence>MLLQVSNFAASLSKRTGENRLLDQCILLSNLLHLHILLFLTKNTQERHTRRLSYNTTYLEKCIWVYMECVVGMGEAWLIM</sequence>
<organism evidence="1 2">
    <name type="scientific">Ktedonobacter racemifer DSM 44963</name>
    <dbReference type="NCBI Taxonomy" id="485913"/>
    <lineage>
        <taxon>Bacteria</taxon>
        <taxon>Bacillati</taxon>
        <taxon>Chloroflexota</taxon>
        <taxon>Ktedonobacteria</taxon>
        <taxon>Ktedonobacterales</taxon>
        <taxon>Ktedonobacteraceae</taxon>
        <taxon>Ktedonobacter</taxon>
    </lineage>
</organism>
<dbReference type="EMBL" id="ADVG01000001">
    <property type="protein sequence ID" value="EFH90530.1"/>
    <property type="molecule type" value="Genomic_DNA"/>
</dbReference>